<name>A0AAE8SV13_9PEZI</name>
<organism evidence="2 3">
    <name type="scientific">Cephalotrichum gorgonifer</name>
    <dbReference type="NCBI Taxonomy" id="2041049"/>
    <lineage>
        <taxon>Eukaryota</taxon>
        <taxon>Fungi</taxon>
        <taxon>Dikarya</taxon>
        <taxon>Ascomycota</taxon>
        <taxon>Pezizomycotina</taxon>
        <taxon>Sordariomycetes</taxon>
        <taxon>Hypocreomycetidae</taxon>
        <taxon>Microascales</taxon>
        <taxon>Microascaceae</taxon>
        <taxon>Cephalotrichum</taxon>
    </lineage>
</organism>
<dbReference type="InterPro" id="IPR025649">
    <property type="entry name" value="DUF4360"/>
</dbReference>
<feature type="region of interest" description="Disordered" evidence="1">
    <location>
        <begin position="1"/>
        <end position="26"/>
    </location>
</feature>
<comment type="caution">
    <text evidence="2">The sequence shown here is derived from an EMBL/GenBank/DDBJ whole genome shotgun (WGS) entry which is preliminary data.</text>
</comment>
<sequence length="220" mass="22731">MGQRAPAPDDIPQITINTASTSGSGCPGDSVAVTISPDRTVVTLGFSNLGLAIGEGVPDADAQKTCDIILNIHYPAGYSYAVLETTYHGFAIMDEGVSGNIETEYAFAGEEDEGGGGLLGGLFDLVDGLLSPVAGLLSVVTRVVIPAAGNFRDGDVFTVTDEIPIENVVGSPCEARNTDLLIRITASLESSVANAGGSFIMDDGTFALTQEVQLAWERCG</sequence>
<dbReference type="PANTHER" id="PTHR38847">
    <property type="match status" value="1"/>
</dbReference>
<dbReference type="PROSITE" id="PS51257">
    <property type="entry name" value="PROKAR_LIPOPROTEIN"/>
    <property type="match status" value="1"/>
</dbReference>
<keyword evidence="3" id="KW-1185">Reference proteome</keyword>
<evidence type="ECO:0000256" key="1">
    <source>
        <dbReference type="SAM" id="MobiDB-lite"/>
    </source>
</evidence>
<proteinExistence type="predicted"/>
<dbReference type="Pfam" id="PF14273">
    <property type="entry name" value="DUF4360"/>
    <property type="match status" value="1"/>
</dbReference>
<feature type="compositionally biased region" description="Polar residues" evidence="1">
    <location>
        <begin position="14"/>
        <end position="24"/>
    </location>
</feature>
<dbReference type="EMBL" id="ONZQ02000005">
    <property type="protein sequence ID" value="SPO01889.1"/>
    <property type="molecule type" value="Genomic_DNA"/>
</dbReference>
<protein>
    <recommendedName>
        <fullName evidence="4">DUF4360 domain-containing protein</fullName>
    </recommendedName>
</protein>
<dbReference type="PANTHER" id="PTHR38847:SF1">
    <property type="entry name" value="PSEUDOURIDINE SYNTHASE RSUA_RLUA-LIKE DOMAIN-CONTAINING PROTEIN"/>
    <property type="match status" value="1"/>
</dbReference>
<reference evidence="2" key="1">
    <citation type="submission" date="2018-03" db="EMBL/GenBank/DDBJ databases">
        <authorList>
            <person name="Guldener U."/>
        </authorList>
    </citation>
    <scope>NUCLEOTIDE SEQUENCE</scope>
</reference>
<accession>A0AAE8SV13</accession>
<dbReference type="Proteomes" id="UP001187682">
    <property type="component" value="Unassembled WGS sequence"/>
</dbReference>
<gene>
    <name evidence="2" type="ORF">DNG_04562</name>
</gene>
<evidence type="ECO:0000313" key="3">
    <source>
        <dbReference type="Proteomes" id="UP001187682"/>
    </source>
</evidence>
<evidence type="ECO:0000313" key="2">
    <source>
        <dbReference type="EMBL" id="SPO01889.1"/>
    </source>
</evidence>
<evidence type="ECO:0008006" key="4">
    <source>
        <dbReference type="Google" id="ProtNLM"/>
    </source>
</evidence>
<dbReference type="AlphaFoldDB" id="A0AAE8SV13"/>